<dbReference type="Proteomes" id="UP001237194">
    <property type="component" value="Unassembled WGS sequence"/>
</dbReference>
<dbReference type="RefSeq" id="WP_283896022.1">
    <property type="nucleotide sequence ID" value="NZ_JARWAF010000008.1"/>
</dbReference>
<protein>
    <recommendedName>
        <fullName evidence="1">DUF6924 domain-containing protein</fullName>
    </recommendedName>
</protein>
<sequence length="168" mass="18087">MVELAGPSERSEFAAVVVRTDFTDEAAWHRVTMELRKSALDDADPAASYVVLDAPGADPSSDAGLDALLAEVAARGESWEEAAVLFVADGPALRAEPPALLAVTTFTRDDLDEEEYAELVEFGRAFRTVPHGVHAIHANLELGNMGFEEYAASAHEAPDGMFHDFLDN</sequence>
<evidence type="ECO:0000313" key="2">
    <source>
        <dbReference type="EMBL" id="MDJ1642381.1"/>
    </source>
</evidence>
<name>A0ABT7DD37_9ACTN</name>
<comment type="caution">
    <text evidence="2">The sequence shown here is derived from an EMBL/GenBank/DDBJ whole genome shotgun (WGS) entry which is preliminary data.</text>
</comment>
<evidence type="ECO:0000313" key="3">
    <source>
        <dbReference type="Proteomes" id="UP001237194"/>
    </source>
</evidence>
<proteinExistence type="predicted"/>
<reference evidence="2 3" key="1">
    <citation type="submission" date="2023-04" db="EMBL/GenBank/DDBJ databases">
        <title>A novel species of the genus Streptomyces: Streptomyces pakalii sp. nov. isolated from a Mexican soil jungle.</title>
        <authorList>
            <person name="Chavez-Hernandez M.A."/>
            <person name="Ortiz-Alvarez J."/>
            <person name="Villa-Tanaca L."/>
            <person name="Hernandez-Rodriguez C."/>
        </authorList>
    </citation>
    <scope>NUCLEOTIDE SEQUENCE [LARGE SCALE GENOMIC DNA]</scope>
    <source>
        <strain evidence="2 3">ENCB-J15</strain>
    </source>
</reference>
<feature type="domain" description="DUF6924" evidence="1">
    <location>
        <begin position="15"/>
        <end position="165"/>
    </location>
</feature>
<dbReference type="InterPro" id="IPR053832">
    <property type="entry name" value="DUF6924"/>
</dbReference>
<keyword evidence="3" id="KW-1185">Reference proteome</keyword>
<dbReference type="EMBL" id="JARWAF010000008">
    <property type="protein sequence ID" value="MDJ1642381.1"/>
    <property type="molecule type" value="Genomic_DNA"/>
</dbReference>
<gene>
    <name evidence="2" type="ORF">P5W92_18485</name>
</gene>
<accession>A0ABT7DD37</accession>
<dbReference type="Pfam" id="PF21962">
    <property type="entry name" value="DUF6924"/>
    <property type="match status" value="1"/>
</dbReference>
<evidence type="ECO:0000259" key="1">
    <source>
        <dbReference type="Pfam" id="PF21962"/>
    </source>
</evidence>
<organism evidence="2 3">
    <name type="scientific">Streptomyces pakalii</name>
    <dbReference type="NCBI Taxonomy" id="3036494"/>
    <lineage>
        <taxon>Bacteria</taxon>
        <taxon>Bacillati</taxon>
        <taxon>Actinomycetota</taxon>
        <taxon>Actinomycetes</taxon>
        <taxon>Kitasatosporales</taxon>
        <taxon>Streptomycetaceae</taxon>
        <taxon>Streptomyces</taxon>
    </lineage>
</organism>